<dbReference type="RefSeq" id="WP_089830773.1">
    <property type="nucleotide sequence ID" value="NZ_BJWI01000005.1"/>
</dbReference>
<proteinExistence type="predicted"/>
<keyword evidence="5" id="KW-1185">Reference proteome</keyword>
<reference evidence="3 4" key="1">
    <citation type="submission" date="2016-10" db="EMBL/GenBank/DDBJ databases">
        <authorList>
            <person name="de Groot N.N."/>
        </authorList>
    </citation>
    <scope>NUCLEOTIDE SEQUENCE [LARGE SCALE GENOMIC DNA]</scope>
    <source>
        <strain evidence="3 4">DSM 17073</strain>
    </source>
</reference>
<evidence type="ECO:0000313" key="3">
    <source>
        <dbReference type="EMBL" id="SFP16314.1"/>
    </source>
</evidence>
<keyword evidence="1" id="KW-1133">Transmembrane helix</keyword>
<dbReference type="Proteomes" id="UP000321547">
    <property type="component" value="Unassembled WGS sequence"/>
</dbReference>
<dbReference type="STRING" id="306540.SAMN05421839_10771"/>
<feature type="transmembrane region" description="Helical" evidence="1">
    <location>
        <begin position="94"/>
        <end position="115"/>
    </location>
</feature>
<dbReference type="InterPro" id="IPR053170">
    <property type="entry name" value="Transcription_regulator"/>
</dbReference>
<organism evidence="3 4">
    <name type="scientific">Halolactibacillus halophilus</name>
    <dbReference type="NCBI Taxonomy" id="306540"/>
    <lineage>
        <taxon>Bacteria</taxon>
        <taxon>Bacillati</taxon>
        <taxon>Bacillota</taxon>
        <taxon>Bacilli</taxon>
        <taxon>Bacillales</taxon>
        <taxon>Bacillaceae</taxon>
        <taxon>Halolactibacillus</taxon>
    </lineage>
</organism>
<evidence type="ECO:0000313" key="2">
    <source>
        <dbReference type="EMBL" id="GEM01066.1"/>
    </source>
</evidence>
<dbReference type="Pfam" id="PF04307">
    <property type="entry name" value="YdjM"/>
    <property type="match status" value="1"/>
</dbReference>
<dbReference type="Proteomes" id="UP000242243">
    <property type="component" value="Unassembled WGS sequence"/>
</dbReference>
<accession>A0A1I5N3L0</accession>
<name>A0A1I5N3L0_9BACI</name>
<gene>
    <name evidence="2" type="primary">yfhP</name>
    <name evidence="2" type="ORF">HHA03_05980</name>
    <name evidence="3" type="ORF">SAMN05421839_10771</name>
</gene>
<dbReference type="InterPro" id="IPR007404">
    <property type="entry name" value="YdjM-like"/>
</dbReference>
<sequence>MDTATHIAMGVALGGIATADPAISENPVLFGAVLVGTIVGSHAPDFDTVLKLKSNAVYLRHHRGITHSIPLVLFWGWFISALIYVAVPNLDYGILYRWTALAVVIHVFVDIFNAYGTQALRPFSNRWIALGFINTFDPIIFVAHIIGFVLWGLGLDPTIVFLSIYFLLIFYYIKRYLEKKTMVKKLTLYFGSVEGVYASPTIKQGIWRLAITTEDSFYVARSIGGTIQIVHKYNRVPLPNNRLIATAKTDKNVAAFLSFSSVYRHEITEYDHYTEVRFIDLRYRAKDHYPFVAVVNISGNLDILSSYTGWVFSEEKLQDKLLIEE</sequence>
<feature type="transmembrane region" description="Helical" evidence="1">
    <location>
        <begin position="159"/>
        <end position="177"/>
    </location>
</feature>
<dbReference type="PANTHER" id="PTHR40031">
    <property type="entry name" value="HYPOTHETICAL MEMBRANE SPANNING PROTEIN"/>
    <property type="match status" value="1"/>
</dbReference>
<dbReference type="PANTHER" id="PTHR40031:SF1">
    <property type="entry name" value="MEMBRANE-BOUND METAL-DEPENDENT HYDROLASE"/>
    <property type="match status" value="1"/>
</dbReference>
<dbReference type="EMBL" id="FOXC01000007">
    <property type="protein sequence ID" value="SFP16314.1"/>
    <property type="molecule type" value="Genomic_DNA"/>
</dbReference>
<evidence type="ECO:0000313" key="5">
    <source>
        <dbReference type="Proteomes" id="UP000321547"/>
    </source>
</evidence>
<reference evidence="2 5" key="2">
    <citation type="submission" date="2019-07" db="EMBL/GenBank/DDBJ databases">
        <title>Whole genome shotgun sequence of Halolactibacillus halophilus NBRC 100868.</title>
        <authorList>
            <person name="Hosoyama A."/>
            <person name="Uohara A."/>
            <person name="Ohji S."/>
            <person name="Ichikawa N."/>
        </authorList>
    </citation>
    <scope>NUCLEOTIDE SEQUENCE [LARGE SCALE GENOMIC DNA]</scope>
    <source>
        <strain evidence="2 5">NBRC 100868</strain>
    </source>
</reference>
<keyword evidence="1" id="KW-0812">Transmembrane</keyword>
<feature type="transmembrane region" description="Helical" evidence="1">
    <location>
        <begin position="127"/>
        <end position="153"/>
    </location>
</feature>
<protein>
    <submittedName>
        <fullName evidence="3">Inner membrane protein</fullName>
    </submittedName>
</protein>
<evidence type="ECO:0000256" key="1">
    <source>
        <dbReference type="SAM" id="Phobius"/>
    </source>
</evidence>
<dbReference type="AlphaFoldDB" id="A0A1I5N3L0"/>
<dbReference type="EMBL" id="BJWI01000005">
    <property type="protein sequence ID" value="GEM01066.1"/>
    <property type="molecule type" value="Genomic_DNA"/>
</dbReference>
<dbReference type="OrthoDB" id="110250at2"/>
<evidence type="ECO:0000313" key="4">
    <source>
        <dbReference type="Proteomes" id="UP000242243"/>
    </source>
</evidence>
<feature type="transmembrane region" description="Helical" evidence="1">
    <location>
        <begin position="71"/>
        <end position="88"/>
    </location>
</feature>
<keyword evidence="1" id="KW-0472">Membrane</keyword>